<accession>A0A7U6BAB1</accession>
<dbReference type="EMBL" id="CP025706">
    <property type="protein sequence ID" value="AXB06234.1"/>
    <property type="molecule type" value="Genomic_DNA"/>
</dbReference>
<gene>
    <name evidence="2" type="ORF">C1C91_15585</name>
</gene>
<evidence type="ECO:0000256" key="1">
    <source>
        <dbReference type="SAM" id="SignalP"/>
    </source>
</evidence>
<evidence type="ECO:0000313" key="3">
    <source>
        <dbReference type="Proteomes" id="UP000266778"/>
    </source>
</evidence>
<protein>
    <submittedName>
        <fullName evidence="2">Uncharacterized protein</fullName>
    </submittedName>
</protein>
<evidence type="ECO:0000313" key="2">
    <source>
        <dbReference type="EMBL" id="AXB06234.1"/>
    </source>
</evidence>
<organism evidence="2 3">
    <name type="scientific">Aeromonas caviae</name>
    <name type="common">Aeromonas punctata</name>
    <dbReference type="NCBI Taxonomy" id="648"/>
    <lineage>
        <taxon>Bacteria</taxon>
        <taxon>Pseudomonadati</taxon>
        <taxon>Pseudomonadota</taxon>
        <taxon>Gammaproteobacteria</taxon>
        <taxon>Aeromonadales</taxon>
        <taxon>Aeromonadaceae</taxon>
        <taxon>Aeromonas</taxon>
    </lineage>
</organism>
<dbReference type="Proteomes" id="UP000266778">
    <property type="component" value="Chromosome"/>
</dbReference>
<proteinExistence type="predicted"/>
<dbReference type="AlphaFoldDB" id="A0A7U6BAB1"/>
<feature type="signal peptide" evidence="1">
    <location>
        <begin position="1"/>
        <end position="19"/>
    </location>
</feature>
<feature type="chain" id="PRO_5030941328" evidence="1">
    <location>
        <begin position="20"/>
        <end position="139"/>
    </location>
</feature>
<name>A0A7U6BAB1_AERCA</name>
<reference evidence="2" key="1">
    <citation type="journal article" date="2019" name="J Environ">
        <title>Genetic characterization and potential molecular dissemination mechanism of tet (31) gene in Aeromonas caviae from an oxytetracycline wastewater treatment system.</title>
        <authorList>
            <person name="Shi Y."/>
            <person name="Tian Z."/>
            <person name="Leclercq S.O."/>
            <person name="Zhang H."/>
            <person name="Yang M."/>
            <person name="Zhang Y."/>
        </authorList>
    </citation>
    <scope>NUCLEOTIDE SEQUENCE</scope>
    <source>
        <strain evidence="2">T25-39</strain>
    </source>
</reference>
<keyword evidence="1" id="KW-0732">Signal</keyword>
<sequence>MVVLELLLLRLLDSDTATAVTSAAAAPTATTVVVTPAAAAAAPAPAAPPPAPVPAAPAASSAAMALAETASSAAKTNALFFILSSFLLTQLKHNTERIPPAIPSITQRRHRLNLQFRLPEYYQSLIDYLRPDQALVLSP</sequence>